<dbReference type="Proteomes" id="UP000053058">
    <property type="component" value="Unassembled WGS sequence"/>
</dbReference>
<dbReference type="EMBL" id="LKLN01000030">
    <property type="protein sequence ID" value="KSU06445.1"/>
    <property type="molecule type" value="Genomic_DNA"/>
</dbReference>
<proteinExistence type="predicted"/>
<dbReference type="AlphaFoldDB" id="A0A0V8CYV4"/>
<sequence>MSVSLADFFISKSTYRNKKILTAISVSIFYLLKITKSC</sequence>
<evidence type="ECO:0000313" key="2">
    <source>
        <dbReference type="Proteomes" id="UP000053058"/>
    </source>
</evidence>
<gene>
    <name evidence="1" type="ORF">KF282_1036</name>
</gene>
<comment type="caution">
    <text evidence="1">The sequence shown here is derived from an EMBL/GenBank/DDBJ whole genome shotgun (WGS) entry which is preliminary data.</text>
</comment>
<name>A0A0V8CYV4_LACLL</name>
<reference evidence="2" key="1">
    <citation type="submission" date="2015-10" db="EMBL/GenBank/DDBJ databases">
        <title>Draft Genome Sequences of 11 Lactococcus lactis subspecies cremoris strains.</title>
        <authorList>
            <person name="Wels M."/>
            <person name="Backus L."/>
            <person name="Boekhorst J."/>
            <person name="Dijkstra A."/>
            <person name="Beerthuizen M."/>
            <person name="Kelly W."/>
            <person name="Siezen R."/>
            <person name="Bachmann H."/>
            <person name="Van Hijum S."/>
        </authorList>
    </citation>
    <scope>NUCLEOTIDE SEQUENCE [LARGE SCALE GENOMIC DNA]</scope>
    <source>
        <strain evidence="2">KF282</strain>
    </source>
</reference>
<accession>A0A0V8CYV4</accession>
<organism evidence="1 2">
    <name type="scientific">Lactococcus lactis subsp. lactis</name>
    <name type="common">Streptococcus lactis</name>
    <dbReference type="NCBI Taxonomy" id="1360"/>
    <lineage>
        <taxon>Bacteria</taxon>
        <taxon>Bacillati</taxon>
        <taxon>Bacillota</taxon>
        <taxon>Bacilli</taxon>
        <taxon>Lactobacillales</taxon>
        <taxon>Streptococcaceae</taxon>
        <taxon>Lactococcus</taxon>
    </lineage>
</organism>
<protein>
    <submittedName>
        <fullName evidence="1">Uncharacterized protein</fullName>
    </submittedName>
</protein>
<evidence type="ECO:0000313" key="1">
    <source>
        <dbReference type="EMBL" id="KSU06445.1"/>
    </source>
</evidence>